<organism evidence="2">
    <name type="scientific">Oikopleura dioica</name>
    <name type="common">Tunicate</name>
    <dbReference type="NCBI Taxonomy" id="34765"/>
    <lineage>
        <taxon>Eukaryota</taxon>
        <taxon>Metazoa</taxon>
        <taxon>Chordata</taxon>
        <taxon>Tunicata</taxon>
        <taxon>Appendicularia</taxon>
        <taxon>Copelata</taxon>
        <taxon>Oikopleuridae</taxon>
        <taxon>Oikopleura</taxon>
    </lineage>
</organism>
<dbReference type="EMBL" id="FN654281">
    <property type="protein sequence ID" value="CBY30717.1"/>
    <property type="molecule type" value="Genomic_DNA"/>
</dbReference>
<name>E4Y4W9_OIKDI</name>
<proteinExistence type="predicted"/>
<keyword evidence="1" id="KW-0175">Coiled coil</keyword>
<protein>
    <submittedName>
        <fullName evidence="2">Uncharacterized protein</fullName>
    </submittedName>
</protein>
<feature type="coiled-coil region" evidence="1">
    <location>
        <begin position="107"/>
        <end position="141"/>
    </location>
</feature>
<sequence>MAGIQQRLLFHKAQVQKHYKRVKDLIDELIADQIDHHGPDAFIDFLARTGEVSKTIEALSLEVEALESFEAKAAMENVKLFWQRVENELAQVDSTDSTLEEILSQKSPEAQKAMEDAKAELERVRQEIENIFGKKEEIEITPVDVSFRFE</sequence>
<gene>
    <name evidence="2" type="ORF">GSOID_T00018602001</name>
</gene>
<dbReference type="AlphaFoldDB" id="E4Y4W9"/>
<evidence type="ECO:0000256" key="1">
    <source>
        <dbReference type="SAM" id="Coils"/>
    </source>
</evidence>
<accession>E4Y4W9</accession>
<reference evidence="2" key="1">
    <citation type="journal article" date="2010" name="Science">
        <title>Plasticity of animal genome architecture unmasked by rapid evolution of a pelagic tunicate.</title>
        <authorList>
            <person name="Denoeud F."/>
            <person name="Henriet S."/>
            <person name="Mungpakdee S."/>
            <person name="Aury J.M."/>
            <person name="Da Silva C."/>
            <person name="Brinkmann H."/>
            <person name="Mikhaleva J."/>
            <person name="Olsen L.C."/>
            <person name="Jubin C."/>
            <person name="Canestro C."/>
            <person name="Bouquet J.M."/>
            <person name="Danks G."/>
            <person name="Poulain J."/>
            <person name="Campsteijn C."/>
            <person name="Adamski M."/>
            <person name="Cross I."/>
            <person name="Yadetie F."/>
            <person name="Muffato M."/>
            <person name="Louis A."/>
            <person name="Butcher S."/>
            <person name="Tsagkogeorga G."/>
            <person name="Konrad A."/>
            <person name="Singh S."/>
            <person name="Jensen M.F."/>
            <person name="Cong E.H."/>
            <person name="Eikeseth-Otteraa H."/>
            <person name="Noel B."/>
            <person name="Anthouard V."/>
            <person name="Porcel B.M."/>
            <person name="Kachouri-Lafond R."/>
            <person name="Nishino A."/>
            <person name="Ugolini M."/>
            <person name="Chourrout P."/>
            <person name="Nishida H."/>
            <person name="Aasland R."/>
            <person name="Huzurbazar S."/>
            <person name="Westhof E."/>
            <person name="Delsuc F."/>
            <person name="Lehrach H."/>
            <person name="Reinhardt R."/>
            <person name="Weissenbach J."/>
            <person name="Roy S.W."/>
            <person name="Artiguenave F."/>
            <person name="Postlethwait J.H."/>
            <person name="Manak J.R."/>
            <person name="Thompson E.M."/>
            <person name="Jaillon O."/>
            <person name="Du Pasquier L."/>
            <person name="Boudinot P."/>
            <person name="Liberles D.A."/>
            <person name="Volff J.N."/>
            <person name="Philippe H."/>
            <person name="Lenhard B."/>
            <person name="Roest Crollius H."/>
            <person name="Wincker P."/>
            <person name="Chourrout D."/>
        </authorList>
    </citation>
    <scope>NUCLEOTIDE SEQUENCE [LARGE SCALE GENOMIC DNA]</scope>
</reference>
<dbReference type="Proteomes" id="UP000011014">
    <property type="component" value="Unassembled WGS sequence"/>
</dbReference>
<evidence type="ECO:0000313" key="2">
    <source>
        <dbReference type="EMBL" id="CBY30717.1"/>
    </source>
</evidence>